<evidence type="ECO:0000313" key="2">
    <source>
        <dbReference type="Proteomes" id="UP000178328"/>
    </source>
</evidence>
<dbReference type="EMBL" id="MFLH01000029">
    <property type="protein sequence ID" value="OGG64335.1"/>
    <property type="molecule type" value="Genomic_DNA"/>
</dbReference>
<dbReference type="AlphaFoldDB" id="A0A1F6DSA5"/>
<reference evidence="1 2" key="1">
    <citation type="journal article" date="2016" name="Nat. Commun.">
        <title>Thousands of microbial genomes shed light on interconnected biogeochemical processes in an aquifer system.</title>
        <authorList>
            <person name="Anantharaman K."/>
            <person name="Brown C.T."/>
            <person name="Hug L.A."/>
            <person name="Sharon I."/>
            <person name="Castelle C.J."/>
            <person name="Probst A.J."/>
            <person name="Thomas B.C."/>
            <person name="Singh A."/>
            <person name="Wilkins M.J."/>
            <person name="Karaoz U."/>
            <person name="Brodie E.L."/>
            <person name="Williams K.H."/>
            <person name="Hubbard S.S."/>
            <person name="Banfield J.F."/>
        </authorList>
    </citation>
    <scope>NUCLEOTIDE SEQUENCE [LARGE SCALE GENOMIC DNA]</scope>
</reference>
<protein>
    <submittedName>
        <fullName evidence="1">Uncharacterized protein</fullName>
    </submittedName>
</protein>
<sequence>MSATISRMAWFLIAATVLAYAVYLVAGNIVRAEASGENLPIIIRDELGTGAHHLSGMIMVPSPCHELSVRTQSVSSSTHILLFRTWREPSVTCSSDRTPRYFRTMIFAPGAGVTFTATLDDAGFPILVVPVILSREPLDS</sequence>
<dbReference type="Proteomes" id="UP000178328">
    <property type="component" value="Unassembled WGS sequence"/>
</dbReference>
<gene>
    <name evidence="1" type="ORF">A3C18_00480</name>
</gene>
<proteinExistence type="predicted"/>
<comment type="caution">
    <text evidence="1">The sequence shown here is derived from an EMBL/GenBank/DDBJ whole genome shotgun (WGS) entry which is preliminary data.</text>
</comment>
<accession>A0A1F6DSA5</accession>
<organism evidence="1 2">
    <name type="scientific">Candidatus Kaiserbacteria bacterium RIFCSPHIGHO2_02_FULL_54_11b</name>
    <dbReference type="NCBI Taxonomy" id="1798494"/>
    <lineage>
        <taxon>Bacteria</taxon>
        <taxon>Candidatus Kaiseribacteriota</taxon>
    </lineage>
</organism>
<name>A0A1F6DSA5_9BACT</name>
<evidence type="ECO:0000313" key="1">
    <source>
        <dbReference type="EMBL" id="OGG64335.1"/>
    </source>
</evidence>